<dbReference type="CDD" id="cd00169">
    <property type="entry name" value="Chemokine"/>
    <property type="match status" value="1"/>
</dbReference>
<dbReference type="Ensembl" id="ENSONIT00000056202.1">
    <property type="protein sequence ID" value="ENSONIP00000076157.1"/>
    <property type="gene ID" value="ENSONIG00000040812.1"/>
</dbReference>
<dbReference type="PANTHER" id="PTHR12015">
    <property type="entry name" value="SMALL INDUCIBLE CYTOKINE A"/>
    <property type="match status" value="1"/>
</dbReference>
<name>A0A669EZ34_ORENI</name>
<reference evidence="6" key="2">
    <citation type="submission" date="2025-08" db="UniProtKB">
        <authorList>
            <consortium name="Ensembl"/>
        </authorList>
    </citation>
    <scope>IDENTIFICATION</scope>
</reference>
<dbReference type="InterPro" id="IPR000827">
    <property type="entry name" value="Chemokine_CC_CS"/>
</dbReference>
<evidence type="ECO:0000313" key="7">
    <source>
        <dbReference type="Proteomes" id="UP000005207"/>
    </source>
</evidence>
<comment type="subcellular location">
    <subcellularLocation>
        <location evidence="4">Secreted</location>
    </subcellularLocation>
</comment>
<dbReference type="PANTHER" id="PTHR12015:SF190">
    <property type="entry name" value="C-C MOTIF CHEMOKINE"/>
    <property type="match status" value="1"/>
</dbReference>
<dbReference type="GO" id="GO:0005615">
    <property type="term" value="C:extracellular space"/>
    <property type="evidence" value="ECO:0007669"/>
    <property type="project" value="UniProtKB-KW"/>
</dbReference>
<keyword evidence="7" id="KW-1185">Reference proteome</keyword>
<evidence type="ECO:0000313" key="6">
    <source>
        <dbReference type="Ensembl" id="ENSONIP00000076157.1"/>
    </source>
</evidence>
<dbReference type="AlphaFoldDB" id="A0A669EZ34"/>
<keyword evidence="3" id="KW-1015">Disulfide bond</keyword>
<dbReference type="Gene3D" id="2.40.50.40">
    <property type="match status" value="1"/>
</dbReference>
<dbReference type="InParanoid" id="A0A669EZ34"/>
<comment type="similarity">
    <text evidence="1 4">Belongs to the intercrine beta (chemokine CC) family.</text>
</comment>
<dbReference type="InterPro" id="IPR036048">
    <property type="entry name" value="Interleukin_8-like_sf"/>
</dbReference>
<evidence type="ECO:0000259" key="5">
    <source>
        <dbReference type="SMART" id="SM00199"/>
    </source>
</evidence>
<dbReference type="Pfam" id="PF00048">
    <property type="entry name" value="IL8"/>
    <property type="match status" value="1"/>
</dbReference>
<evidence type="ECO:0000256" key="1">
    <source>
        <dbReference type="ARBA" id="ARBA00010868"/>
    </source>
</evidence>
<dbReference type="GO" id="GO:0006955">
    <property type="term" value="P:immune response"/>
    <property type="evidence" value="ECO:0007669"/>
    <property type="project" value="InterPro"/>
</dbReference>
<dbReference type="FunCoup" id="A0A669EZ34">
    <property type="interactions" value="77"/>
</dbReference>
<dbReference type="Proteomes" id="UP000005207">
    <property type="component" value="Linkage group LG18"/>
</dbReference>
<dbReference type="SMART" id="SM00199">
    <property type="entry name" value="SCY"/>
    <property type="match status" value="1"/>
</dbReference>
<dbReference type="GeneTree" id="ENSGT00940000177035"/>
<accession>A0A669EZ34</accession>
<dbReference type="InterPro" id="IPR001811">
    <property type="entry name" value="Chemokine_IL8-like_dom"/>
</dbReference>
<evidence type="ECO:0000256" key="3">
    <source>
        <dbReference type="ARBA" id="ARBA00023157"/>
    </source>
</evidence>
<protein>
    <recommendedName>
        <fullName evidence="4">C-C motif chemokine</fullName>
    </recommendedName>
</protein>
<evidence type="ECO:0000256" key="4">
    <source>
        <dbReference type="RuleBase" id="RU361150"/>
    </source>
</evidence>
<organism evidence="6 7">
    <name type="scientific">Oreochromis niloticus</name>
    <name type="common">Nile tilapia</name>
    <name type="synonym">Tilapia nilotica</name>
    <dbReference type="NCBI Taxonomy" id="8128"/>
    <lineage>
        <taxon>Eukaryota</taxon>
        <taxon>Metazoa</taxon>
        <taxon>Chordata</taxon>
        <taxon>Craniata</taxon>
        <taxon>Vertebrata</taxon>
        <taxon>Euteleostomi</taxon>
        <taxon>Actinopterygii</taxon>
        <taxon>Neopterygii</taxon>
        <taxon>Teleostei</taxon>
        <taxon>Neoteleostei</taxon>
        <taxon>Acanthomorphata</taxon>
        <taxon>Ovalentaria</taxon>
        <taxon>Cichlomorphae</taxon>
        <taxon>Cichliformes</taxon>
        <taxon>Cichlidae</taxon>
        <taxon>African cichlids</taxon>
        <taxon>Pseudocrenilabrinae</taxon>
        <taxon>Oreochromini</taxon>
        <taxon>Oreochromis</taxon>
    </lineage>
</organism>
<dbReference type="OMA" id="HFIIRIT"/>
<keyword evidence="4" id="KW-0964">Secreted</keyword>
<sequence>MKLLNSAPPFTPLEDRRDHFIIRITVVNGNKDMVTIKAVVIVITLTICLTANTSDGYRYCCRRYMIGRLRDFEIKGYSVQTIKEMCPIDAIIFHTKKGKACTNPALKWVMDAVDRLRTKAQKVHQNNSQ</sequence>
<evidence type="ECO:0000256" key="2">
    <source>
        <dbReference type="ARBA" id="ARBA00022514"/>
    </source>
</evidence>
<dbReference type="SUPFAM" id="SSF54117">
    <property type="entry name" value="Interleukin 8-like chemokines"/>
    <property type="match status" value="1"/>
</dbReference>
<keyword evidence="2 4" id="KW-0202">Cytokine</keyword>
<dbReference type="GO" id="GO:0008009">
    <property type="term" value="F:chemokine activity"/>
    <property type="evidence" value="ECO:0007669"/>
    <property type="project" value="InterPro"/>
</dbReference>
<dbReference type="InterPro" id="IPR039809">
    <property type="entry name" value="Chemokine_b/g/d"/>
</dbReference>
<keyword evidence="4" id="KW-0145">Chemotaxis</keyword>
<reference evidence="7" key="1">
    <citation type="submission" date="2012-01" db="EMBL/GenBank/DDBJ databases">
        <title>The Genome Sequence of Oreochromis niloticus (Nile Tilapia).</title>
        <authorList>
            <consortium name="Broad Institute Genome Assembly Team"/>
            <consortium name="Broad Institute Sequencing Platform"/>
            <person name="Di Palma F."/>
            <person name="Johnson J."/>
            <person name="Lander E.S."/>
            <person name="Lindblad-Toh K."/>
        </authorList>
    </citation>
    <scope>NUCLEOTIDE SEQUENCE [LARGE SCALE GENOMIC DNA]</scope>
</reference>
<feature type="domain" description="Chemokine interleukin-8-like" evidence="5">
    <location>
        <begin position="57"/>
        <end position="116"/>
    </location>
</feature>
<reference evidence="6" key="3">
    <citation type="submission" date="2025-09" db="UniProtKB">
        <authorList>
            <consortium name="Ensembl"/>
        </authorList>
    </citation>
    <scope>IDENTIFICATION</scope>
</reference>
<proteinExistence type="inferred from homology"/>
<dbReference type="PROSITE" id="PS00472">
    <property type="entry name" value="SMALL_CYTOKINES_CC"/>
    <property type="match status" value="1"/>
</dbReference>